<dbReference type="PANTHER" id="PTHR14527:SF2">
    <property type="entry name" value="PROTEIN MIS12 HOMOLOG"/>
    <property type="match status" value="1"/>
</dbReference>
<keyword evidence="4" id="KW-0132">Cell division</keyword>
<keyword evidence="3" id="KW-0158">Chromosome</keyword>
<evidence type="ECO:0000313" key="12">
    <source>
        <dbReference type="Proteomes" id="UP000243723"/>
    </source>
</evidence>
<evidence type="ECO:0008006" key="13">
    <source>
        <dbReference type="Google" id="ProtNLM"/>
    </source>
</evidence>
<evidence type="ECO:0000256" key="8">
    <source>
        <dbReference type="ARBA" id="ARBA00023306"/>
    </source>
</evidence>
<reference evidence="11 12" key="1">
    <citation type="submission" date="2017-05" db="EMBL/GenBank/DDBJ databases">
        <title>Draft genome sequence of Elsinoe australis.</title>
        <authorList>
            <person name="Cheng Q."/>
        </authorList>
    </citation>
    <scope>NUCLEOTIDE SEQUENCE [LARGE SCALE GENOMIC DNA]</scope>
    <source>
        <strain evidence="11 12">NL1</strain>
    </source>
</reference>
<dbReference type="GO" id="GO:0005634">
    <property type="term" value="C:nucleus"/>
    <property type="evidence" value="ECO:0007669"/>
    <property type="project" value="InterPro"/>
</dbReference>
<keyword evidence="7" id="KW-0175">Coiled coil</keyword>
<feature type="region of interest" description="Disordered" evidence="10">
    <location>
        <begin position="282"/>
        <end position="309"/>
    </location>
</feature>
<evidence type="ECO:0000256" key="9">
    <source>
        <dbReference type="ARBA" id="ARBA00023328"/>
    </source>
</evidence>
<comment type="subcellular location">
    <subcellularLocation>
        <location evidence="1">Chromosome</location>
        <location evidence="1">Centromere</location>
        <location evidence="1">Kinetochore</location>
    </subcellularLocation>
</comment>
<accession>A0A2P7ZUB4</accession>
<comment type="similarity">
    <text evidence="2">Belongs to the mis12 family.</text>
</comment>
<proteinExistence type="inferred from homology"/>
<dbReference type="OrthoDB" id="1884855at2759"/>
<dbReference type="Pfam" id="PF05859">
    <property type="entry name" value="Mis12"/>
    <property type="match status" value="1"/>
</dbReference>
<evidence type="ECO:0000256" key="3">
    <source>
        <dbReference type="ARBA" id="ARBA00022454"/>
    </source>
</evidence>
<dbReference type="EMBL" id="NHZQ01000121">
    <property type="protein sequence ID" value="PSK51800.1"/>
    <property type="molecule type" value="Genomic_DNA"/>
</dbReference>
<evidence type="ECO:0000256" key="7">
    <source>
        <dbReference type="ARBA" id="ARBA00023054"/>
    </source>
</evidence>
<evidence type="ECO:0000256" key="5">
    <source>
        <dbReference type="ARBA" id="ARBA00022776"/>
    </source>
</evidence>
<keyword evidence="8" id="KW-0131">Cell cycle</keyword>
<dbReference type="GO" id="GO:0051301">
    <property type="term" value="P:cell division"/>
    <property type="evidence" value="ECO:0007669"/>
    <property type="project" value="UniProtKB-KW"/>
</dbReference>
<evidence type="ECO:0000256" key="2">
    <source>
        <dbReference type="ARBA" id="ARBA00008643"/>
    </source>
</evidence>
<dbReference type="GO" id="GO:0051382">
    <property type="term" value="P:kinetochore assembly"/>
    <property type="evidence" value="ECO:0007669"/>
    <property type="project" value="TreeGrafter"/>
</dbReference>
<evidence type="ECO:0000256" key="1">
    <source>
        <dbReference type="ARBA" id="ARBA00004629"/>
    </source>
</evidence>
<dbReference type="InterPro" id="IPR008685">
    <property type="entry name" value="Centromere_Mis12"/>
</dbReference>
<evidence type="ECO:0000313" key="11">
    <source>
        <dbReference type="EMBL" id="PSK51800.1"/>
    </source>
</evidence>
<evidence type="ECO:0000256" key="4">
    <source>
        <dbReference type="ARBA" id="ARBA00022618"/>
    </source>
</evidence>
<dbReference type="PANTHER" id="PTHR14527">
    <property type="entry name" value="PROTEIN MIS12 HOMOLOG"/>
    <property type="match status" value="1"/>
</dbReference>
<keyword evidence="5" id="KW-0498">Mitosis</keyword>
<keyword evidence="12" id="KW-1185">Reference proteome</keyword>
<evidence type="ECO:0000256" key="6">
    <source>
        <dbReference type="ARBA" id="ARBA00022838"/>
    </source>
</evidence>
<name>A0A2P7ZUB4_9PEZI</name>
<dbReference type="Proteomes" id="UP000243723">
    <property type="component" value="Unassembled WGS sequence"/>
</dbReference>
<evidence type="ECO:0000256" key="10">
    <source>
        <dbReference type="SAM" id="MobiDB-lite"/>
    </source>
</evidence>
<dbReference type="GO" id="GO:0000070">
    <property type="term" value="P:mitotic sister chromatid segregation"/>
    <property type="evidence" value="ECO:0007669"/>
    <property type="project" value="TreeGrafter"/>
</dbReference>
<comment type="caution">
    <text evidence="11">The sequence shown here is derived from an EMBL/GenBank/DDBJ whole genome shotgun (WGS) entry which is preliminary data.</text>
</comment>
<keyword evidence="6" id="KW-0995">Kinetochore</keyword>
<protein>
    <recommendedName>
        <fullName evidence="13">Kinetochore-associated protein MTW1</fullName>
    </recommendedName>
</protein>
<keyword evidence="9" id="KW-0137">Centromere</keyword>
<organism evidence="11 12">
    <name type="scientific">Elsinoe australis</name>
    <dbReference type="NCBI Taxonomy" id="40998"/>
    <lineage>
        <taxon>Eukaryota</taxon>
        <taxon>Fungi</taxon>
        <taxon>Dikarya</taxon>
        <taxon>Ascomycota</taxon>
        <taxon>Pezizomycotina</taxon>
        <taxon>Dothideomycetes</taxon>
        <taxon>Dothideomycetidae</taxon>
        <taxon>Myriangiales</taxon>
        <taxon>Elsinoaceae</taxon>
        <taxon>Elsinoe</taxon>
    </lineage>
</organism>
<sequence length="332" mass="36397">MSTADQIKTALLTEHFRYTPLTLLDDIINTVNEIVFQAVNQIEGSLLNTDTETLGFTKDDGVSDEDLETIARTEIEAGIVQLESLLNSVIDKNFDKLEIYTLRNLLTVSNLKEDEGLENWVMLDHYRDIKQEETDIGMEEATLESFEALRKKVQETEKLHLALKGEVARNEALLAKLRPLGLDGQGTRQSVGGIDQSFNSATSTGAQDQVSFSFLSSAQAASELEIVAKRDSQPLTQNTKFTLAQLPALKKILEELRPHLANVPRPGPVTEAQRTREAYIESQSRKAMARNGVEPGQSGDAVPGRSVGADEVKALESIADALGGASGNRMEE</sequence>
<gene>
    <name evidence="11" type="ORF">B9Z65_3067</name>
</gene>
<dbReference type="GO" id="GO:0000444">
    <property type="term" value="C:MIS12/MIND type complex"/>
    <property type="evidence" value="ECO:0007669"/>
    <property type="project" value="TreeGrafter"/>
</dbReference>
<dbReference type="AlphaFoldDB" id="A0A2P7ZUB4"/>